<evidence type="ECO:0000313" key="3">
    <source>
        <dbReference type="Proteomes" id="UP000509458"/>
    </source>
</evidence>
<dbReference type="Pfam" id="PF13451">
    <property type="entry name" value="zf_Tbcl"/>
    <property type="match status" value="1"/>
</dbReference>
<dbReference type="Proteomes" id="UP000509458">
    <property type="component" value="Chromosome"/>
</dbReference>
<dbReference type="EMBL" id="LR812090">
    <property type="protein sequence ID" value="CAB9492549.1"/>
    <property type="molecule type" value="Genomic_DNA"/>
</dbReference>
<evidence type="ECO:0000259" key="1">
    <source>
        <dbReference type="Pfam" id="PF13451"/>
    </source>
</evidence>
<name>A0A6T9XYN9_ALTMA</name>
<dbReference type="RefSeq" id="WP_179982253.1">
    <property type="nucleotide sequence ID" value="NZ_LR812090.1"/>
</dbReference>
<accession>A0A6T9XYN9</accession>
<protein>
    <recommendedName>
        <fullName evidence="1">Probable zinc-binding domain-containing protein</fullName>
    </recommendedName>
</protein>
<evidence type="ECO:0000313" key="2">
    <source>
        <dbReference type="EMBL" id="CAB9492549.1"/>
    </source>
</evidence>
<gene>
    <name evidence="2" type="ORF">ALFOR1_10514</name>
</gene>
<feature type="domain" description="Probable zinc-binding" evidence="1">
    <location>
        <begin position="62"/>
        <end position="110"/>
    </location>
</feature>
<sequence length="162" mass="19264">MNYVKHPRYGNKPIPSGENYSEEDILSAHWSYSSLKIFKETAIKADISKQNYGLYPRKIYVDIEETCNICKRAFIFFAKEQMFWFEQLGFYVDAHCNRCPDCRRHSRNTKSLQKRYQLLVETENRTTKQNKQLKQIAMELFQLGYIKDEKLLRIDTGSKQDA</sequence>
<organism evidence="2 3">
    <name type="scientific">Alteromonas macleodii</name>
    <name type="common">Pseudoalteromonas macleodii</name>
    <dbReference type="NCBI Taxonomy" id="28108"/>
    <lineage>
        <taxon>Bacteria</taxon>
        <taxon>Pseudomonadati</taxon>
        <taxon>Pseudomonadota</taxon>
        <taxon>Gammaproteobacteria</taxon>
        <taxon>Alteromonadales</taxon>
        <taxon>Alteromonadaceae</taxon>
        <taxon>Alteromonas/Salinimonas group</taxon>
        <taxon>Alteromonas</taxon>
    </lineage>
</organism>
<proteinExistence type="predicted"/>
<dbReference type="InterPro" id="IPR025306">
    <property type="entry name" value="Zn-bnd_dom_prob"/>
</dbReference>
<dbReference type="AlphaFoldDB" id="A0A6T9XYN9"/>
<reference evidence="2 3" key="1">
    <citation type="submission" date="2020-06" db="EMBL/GenBank/DDBJ databases">
        <authorList>
            <person name="Duchaud E."/>
        </authorList>
    </citation>
    <scope>NUCLEOTIDE SEQUENCE [LARGE SCALE GENOMIC DNA]</scope>
    <source>
        <strain evidence="2">Alteromonas fortis</strain>
    </source>
</reference>